<dbReference type="Proteomes" id="UP001230207">
    <property type="component" value="Unassembled WGS sequence"/>
</dbReference>
<comment type="caution">
    <text evidence="1">The sequence shown here is derived from an EMBL/GenBank/DDBJ whole genome shotgun (WGS) entry which is preliminary data.</text>
</comment>
<proteinExistence type="predicted"/>
<accession>A0ABU0BKS4</accession>
<name>A0ABU0BKS4_9HYPH</name>
<protein>
    <submittedName>
        <fullName evidence="1">Uncharacterized protein</fullName>
    </submittedName>
</protein>
<evidence type="ECO:0000313" key="2">
    <source>
        <dbReference type="Proteomes" id="UP001230207"/>
    </source>
</evidence>
<reference evidence="1 2" key="1">
    <citation type="submission" date="2023-07" db="EMBL/GenBank/DDBJ databases">
        <title>Genomic Encyclopedia of Type Strains, Phase IV (KMG-IV): sequencing the most valuable type-strain genomes for metagenomic binning, comparative biology and taxonomic classification.</title>
        <authorList>
            <person name="Goeker M."/>
        </authorList>
    </citation>
    <scope>NUCLEOTIDE SEQUENCE [LARGE SCALE GENOMIC DNA]</scope>
    <source>
        <strain evidence="1 2">DSM 1112</strain>
    </source>
</reference>
<keyword evidence="2" id="KW-1185">Reference proteome</keyword>
<sequence>MSSSHHQNFLKTMQLRSISRSAPALTDAAAELHGAPLPFLSGRFQLGAENEPIVVGLSVGSQNAPLPAARVTSYPPAGIAVYNWADGPGAWWRFLQPSPPMSPTEEGV</sequence>
<organism evidence="1 2">
    <name type="scientific">Pararhizobium capsulatum DSM 1112</name>
    <dbReference type="NCBI Taxonomy" id="1121113"/>
    <lineage>
        <taxon>Bacteria</taxon>
        <taxon>Pseudomonadati</taxon>
        <taxon>Pseudomonadota</taxon>
        <taxon>Alphaproteobacteria</taxon>
        <taxon>Hyphomicrobiales</taxon>
        <taxon>Rhizobiaceae</taxon>
        <taxon>Rhizobium/Agrobacterium group</taxon>
        <taxon>Pararhizobium</taxon>
    </lineage>
</organism>
<dbReference type="RefSeq" id="WP_307227249.1">
    <property type="nucleotide sequence ID" value="NZ_JAUSVF010000001.1"/>
</dbReference>
<evidence type="ECO:0000313" key="1">
    <source>
        <dbReference type="EMBL" id="MDQ0318844.1"/>
    </source>
</evidence>
<dbReference type="EMBL" id="JAUSVF010000001">
    <property type="protein sequence ID" value="MDQ0318844.1"/>
    <property type="molecule type" value="Genomic_DNA"/>
</dbReference>
<gene>
    <name evidence="1" type="ORF">QO002_000982</name>
</gene>